<comment type="caution">
    <text evidence="2">The sequence shown here is derived from an EMBL/GenBank/DDBJ whole genome shotgun (WGS) entry which is preliminary data.</text>
</comment>
<feature type="compositionally biased region" description="Low complexity" evidence="1">
    <location>
        <begin position="52"/>
        <end position="66"/>
    </location>
</feature>
<evidence type="ECO:0000256" key="1">
    <source>
        <dbReference type="SAM" id="MobiDB-lite"/>
    </source>
</evidence>
<feature type="region of interest" description="Disordered" evidence="1">
    <location>
        <begin position="165"/>
        <end position="191"/>
    </location>
</feature>
<protein>
    <submittedName>
        <fullName evidence="2">Uncharacterized protein</fullName>
    </submittedName>
</protein>
<keyword evidence="3" id="KW-1185">Reference proteome</keyword>
<feature type="region of interest" description="Disordered" evidence="1">
    <location>
        <begin position="33"/>
        <end position="118"/>
    </location>
</feature>
<gene>
    <name evidence="2" type="ORF">BC793_117125</name>
</gene>
<evidence type="ECO:0000313" key="3">
    <source>
        <dbReference type="Proteomes" id="UP000245697"/>
    </source>
</evidence>
<dbReference type="AlphaFoldDB" id="A0A316FQN9"/>
<proteinExistence type="predicted"/>
<sequence>MTYGRAHVERLWVLTTVAGDLRRVDHLARNRRNRRNRRNQLNRWRRWRRGTGRAAAPAGTAESATRPSWLTCGTGGAAETGGRPELAGAAEPAGTAKPAGIKRNWRNRRCGGAGTRGRTGRCGGIAGTGRAGLGRRVVASLWAGRRSAGGAGRRSARFSGRWKATGRRCARGPRGRRHRGAPVPRGTAEPAVWRSPAGFTAGGGWRGRPAVRVRSGTRRHGGFGCGGEPTRIRRVCGAGCRRARR</sequence>
<reference evidence="2 3" key="1">
    <citation type="submission" date="2018-05" db="EMBL/GenBank/DDBJ databases">
        <title>Genomic Encyclopedia of Archaeal and Bacterial Type Strains, Phase II (KMG-II): from individual species to whole genera.</title>
        <authorList>
            <person name="Goeker M."/>
        </authorList>
    </citation>
    <scope>NUCLEOTIDE SEQUENCE [LARGE SCALE GENOMIC DNA]</scope>
    <source>
        <strain evidence="2 3">DSM 45184</strain>
    </source>
</reference>
<accession>A0A316FQN9</accession>
<feature type="compositionally biased region" description="Basic residues" evidence="1">
    <location>
        <begin position="33"/>
        <end position="51"/>
    </location>
</feature>
<name>A0A316FQN9_9ACTN</name>
<evidence type="ECO:0000313" key="2">
    <source>
        <dbReference type="EMBL" id="PWK41258.1"/>
    </source>
</evidence>
<dbReference type="EMBL" id="QGGR01000017">
    <property type="protein sequence ID" value="PWK41258.1"/>
    <property type="molecule type" value="Genomic_DNA"/>
</dbReference>
<dbReference type="Proteomes" id="UP000245697">
    <property type="component" value="Unassembled WGS sequence"/>
</dbReference>
<feature type="compositionally biased region" description="Basic residues" evidence="1">
    <location>
        <begin position="165"/>
        <end position="180"/>
    </location>
</feature>
<organism evidence="2 3">
    <name type="scientific">Actinoplanes xinjiangensis</name>
    <dbReference type="NCBI Taxonomy" id="512350"/>
    <lineage>
        <taxon>Bacteria</taxon>
        <taxon>Bacillati</taxon>
        <taxon>Actinomycetota</taxon>
        <taxon>Actinomycetes</taxon>
        <taxon>Micromonosporales</taxon>
        <taxon>Micromonosporaceae</taxon>
        <taxon>Actinoplanes</taxon>
    </lineage>
</organism>